<gene>
    <name evidence="2" type="ORF">FPZ49_21570</name>
</gene>
<protein>
    <submittedName>
        <fullName evidence="2">DUF2088 domain-containing protein</fullName>
    </submittedName>
</protein>
<organism evidence="2 3">
    <name type="scientific">Paenibacillus cremeus</name>
    <dbReference type="NCBI Taxonomy" id="2163881"/>
    <lineage>
        <taxon>Bacteria</taxon>
        <taxon>Bacillati</taxon>
        <taxon>Bacillota</taxon>
        <taxon>Bacilli</taxon>
        <taxon>Bacillales</taxon>
        <taxon>Paenibacillaceae</taxon>
        <taxon>Paenibacillus</taxon>
    </lineage>
</organism>
<keyword evidence="3" id="KW-1185">Reference proteome</keyword>
<feature type="domain" description="LarA-like N-terminal" evidence="1">
    <location>
        <begin position="15"/>
        <end position="191"/>
    </location>
</feature>
<evidence type="ECO:0000313" key="3">
    <source>
        <dbReference type="Proteomes" id="UP000317036"/>
    </source>
</evidence>
<dbReference type="RefSeq" id="WP_144850779.1">
    <property type="nucleotide sequence ID" value="NZ_VNJI01000030.1"/>
</dbReference>
<evidence type="ECO:0000313" key="2">
    <source>
        <dbReference type="EMBL" id="TVY07896.1"/>
    </source>
</evidence>
<sequence>MDIMEQLLNHIPLPRMVEVKQTFHAPEIADVPAAVREALAQADVLNRIAAGDRVAVAVGSRGVADIALITREVVRAVKMAGGQPFILPAMGSHGGATAEGQLEVLEQLGVTSATVEAPIHAEMDVIEVGRLPNGLPVYTSRLALEADKVIVINRVKPHTAFRGPVESGLTKMITIGLGKQKGADSAHAYSFKYMAEHIVEMAKVVLSKVPVIFGLATIENAYDRPARIVAVPSERLAVEEPKLLLEAKRLMPSILFDPIDVLVVDEIGKNISGDGMDPNITGRYGTPYASGGPAVTRIAVLGLTEQTHGNANGIGLADITTSRAIKQMDAAKGYVNALTSTVLEMVKIPLVLDTDEGAIRAAIKTCNCMDMNHVRLVRIKNTLDLKHIWISESLLPEALEKPNVEVLGQPVAMKFF</sequence>
<dbReference type="Gene3D" id="3.40.50.11440">
    <property type="match status" value="1"/>
</dbReference>
<comment type="caution">
    <text evidence="2">The sequence shown here is derived from an EMBL/GenBank/DDBJ whole genome shotgun (WGS) entry which is preliminary data.</text>
</comment>
<reference evidence="2 3" key="1">
    <citation type="submission" date="2019-07" db="EMBL/GenBank/DDBJ databases">
        <authorList>
            <person name="Kim J."/>
        </authorList>
    </citation>
    <scope>NUCLEOTIDE SEQUENCE [LARGE SCALE GENOMIC DNA]</scope>
    <source>
        <strain evidence="2 3">JC52</strain>
    </source>
</reference>
<name>A0A559K702_9BACL</name>
<accession>A0A559K702</accession>
<dbReference type="Proteomes" id="UP000317036">
    <property type="component" value="Unassembled WGS sequence"/>
</dbReference>
<dbReference type="Pfam" id="PF09861">
    <property type="entry name" value="Lar_N"/>
    <property type="match status" value="1"/>
</dbReference>
<dbReference type="GO" id="GO:0050043">
    <property type="term" value="F:lactate racemase activity"/>
    <property type="evidence" value="ECO:0007669"/>
    <property type="project" value="InterPro"/>
</dbReference>
<proteinExistence type="predicted"/>
<dbReference type="EMBL" id="VNJI01000030">
    <property type="protein sequence ID" value="TVY07896.1"/>
    <property type="molecule type" value="Genomic_DNA"/>
</dbReference>
<evidence type="ECO:0000259" key="1">
    <source>
        <dbReference type="Pfam" id="PF09861"/>
    </source>
</evidence>
<dbReference type="InterPro" id="IPR018657">
    <property type="entry name" value="LarA-like_N"/>
</dbReference>
<dbReference type="AlphaFoldDB" id="A0A559K702"/>
<dbReference type="OrthoDB" id="9788398at2"/>